<evidence type="ECO:0000256" key="6">
    <source>
        <dbReference type="ARBA" id="ARBA00023136"/>
    </source>
</evidence>
<comment type="similarity">
    <text evidence="7">Belongs to the binding-protein-dependent transport system permease family.</text>
</comment>
<name>A0A1I4LM11_9BACI</name>
<dbReference type="OrthoDB" id="9771544at2"/>
<dbReference type="GO" id="GO:0055085">
    <property type="term" value="P:transmembrane transport"/>
    <property type="evidence" value="ECO:0007669"/>
    <property type="project" value="InterPro"/>
</dbReference>
<comment type="subcellular location">
    <subcellularLocation>
        <location evidence="1 7">Cell membrane</location>
        <topology evidence="1 7">Multi-pass membrane protein</topology>
    </subcellularLocation>
</comment>
<evidence type="ECO:0000256" key="5">
    <source>
        <dbReference type="ARBA" id="ARBA00022989"/>
    </source>
</evidence>
<dbReference type="PANTHER" id="PTHR43744:SF12">
    <property type="entry name" value="ABC TRANSPORTER PERMEASE PROTEIN MG189-RELATED"/>
    <property type="match status" value="1"/>
</dbReference>
<sequence length="274" mass="31209">MKHTKQQNWILYIPLILIAIFMLFPVLWVVSSSLKPSGELFSWPPSIIPQNFTLNNYISAFQESNFTRYLFNTVFVTVAATVLTLVINTMAGYALAKYRFRGSAVILVFFLSTLMIPLEALMIPMFIVLKNLGLYNTLWGIIIPPAATPTGVFLVRQYLMSVPDEMIEAAKIDGASDWKIFIRLILPLAKPILATLTIFSIMWRWQDYIWPLIAISDSNLYTLELALANFVGQYSVDWGPLLAMAVLTMVPLIIIFLIFQRFFIRGIMMTGMKD</sequence>
<dbReference type="SUPFAM" id="SSF161098">
    <property type="entry name" value="MetI-like"/>
    <property type="match status" value="1"/>
</dbReference>
<evidence type="ECO:0000259" key="8">
    <source>
        <dbReference type="PROSITE" id="PS50928"/>
    </source>
</evidence>
<dbReference type="PROSITE" id="PS50928">
    <property type="entry name" value="ABC_TM1"/>
    <property type="match status" value="1"/>
</dbReference>
<feature type="transmembrane region" description="Helical" evidence="7">
    <location>
        <begin position="69"/>
        <end position="93"/>
    </location>
</feature>
<feature type="domain" description="ABC transmembrane type-1" evidence="8">
    <location>
        <begin position="70"/>
        <end position="259"/>
    </location>
</feature>
<gene>
    <name evidence="9" type="ORF">SAMN04488054_10843</name>
</gene>
<evidence type="ECO:0000256" key="4">
    <source>
        <dbReference type="ARBA" id="ARBA00022692"/>
    </source>
</evidence>
<dbReference type="Gene3D" id="1.10.3720.10">
    <property type="entry name" value="MetI-like"/>
    <property type="match status" value="1"/>
</dbReference>
<keyword evidence="3" id="KW-1003">Cell membrane</keyword>
<feature type="transmembrane region" description="Helical" evidence="7">
    <location>
        <begin position="139"/>
        <end position="159"/>
    </location>
</feature>
<dbReference type="InterPro" id="IPR035906">
    <property type="entry name" value="MetI-like_sf"/>
</dbReference>
<evidence type="ECO:0000256" key="2">
    <source>
        <dbReference type="ARBA" id="ARBA00022448"/>
    </source>
</evidence>
<evidence type="ECO:0000256" key="7">
    <source>
        <dbReference type="RuleBase" id="RU363032"/>
    </source>
</evidence>
<evidence type="ECO:0000256" key="1">
    <source>
        <dbReference type="ARBA" id="ARBA00004651"/>
    </source>
</evidence>
<dbReference type="EMBL" id="FOTY01000008">
    <property type="protein sequence ID" value="SFL91863.1"/>
    <property type="molecule type" value="Genomic_DNA"/>
</dbReference>
<keyword evidence="5 7" id="KW-1133">Transmembrane helix</keyword>
<keyword evidence="2 7" id="KW-0813">Transport</keyword>
<evidence type="ECO:0000313" key="9">
    <source>
        <dbReference type="EMBL" id="SFL91863.1"/>
    </source>
</evidence>
<accession>A0A1I4LM11</accession>
<dbReference type="InterPro" id="IPR000515">
    <property type="entry name" value="MetI-like"/>
</dbReference>
<keyword evidence="6 7" id="KW-0472">Membrane</keyword>
<organism evidence="9 10">
    <name type="scientific">Salibacterium qingdaonense</name>
    <dbReference type="NCBI Taxonomy" id="266892"/>
    <lineage>
        <taxon>Bacteria</taxon>
        <taxon>Bacillati</taxon>
        <taxon>Bacillota</taxon>
        <taxon>Bacilli</taxon>
        <taxon>Bacillales</taxon>
        <taxon>Bacillaceae</taxon>
    </lineage>
</organism>
<dbReference type="Pfam" id="PF00528">
    <property type="entry name" value="BPD_transp_1"/>
    <property type="match status" value="1"/>
</dbReference>
<dbReference type="PANTHER" id="PTHR43744">
    <property type="entry name" value="ABC TRANSPORTER PERMEASE PROTEIN MG189-RELATED-RELATED"/>
    <property type="match status" value="1"/>
</dbReference>
<proteinExistence type="inferred from homology"/>
<evidence type="ECO:0000313" key="10">
    <source>
        <dbReference type="Proteomes" id="UP000199668"/>
    </source>
</evidence>
<feature type="transmembrane region" description="Helical" evidence="7">
    <location>
        <begin position="180"/>
        <end position="203"/>
    </location>
</feature>
<evidence type="ECO:0000256" key="3">
    <source>
        <dbReference type="ARBA" id="ARBA00022475"/>
    </source>
</evidence>
<dbReference type="AlphaFoldDB" id="A0A1I4LM11"/>
<keyword evidence="4 7" id="KW-0812">Transmembrane</keyword>
<protein>
    <submittedName>
        <fullName evidence="9">Carbohydrate ABC transporter membrane protein 2, CUT1 family</fullName>
    </submittedName>
</protein>
<feature type="transmembrane region" description="Helical" evidence="7">
    <location>
        <begin position="241"/>
        <end position="264"/>
    </location>
</feature>
<feature type="transmembrane region" description="Helical" evidence="7">
    <location>
        <begin position="105"/>
        <end position="127"/>
    </location>
</feature>
<reference evidence="9 10" key="1">
    <citation type="submission" date="2016-10" db="EMBL/GenBank/DDBJ databases">
        <authorList>
            <person name="de Groot N.N."/>
        </authorList>
    </citation>
    <scope>NUCLEOTIDE SEQUENCE [LARGE SCALE GENOMIC DNA]</scope>
    <source>
        <strain evidence="9 10">CGMCC 1.6134</strain>
    </source>
</reference>
<dbReference type="CDD" id="cd06261">
    <property type="entry name" value="TM_PBP2"/>
    <property type="match status" value="1"/>
</dbReference>
<keyword evidence="10" id="KW-1185">Reference proteome</keyword>
<dbReference type="RefSeq" id="WP_090926602.1">
    <property type="nucleotide sequence ID" value="NZ_FOTY01000008.1"/>
</dbReference>
<feature type="transmembrane region" description="Helical" evidence="7">
    <location>
        <begin position="9"/>
        <end position="30"/>
    </location>
</feature>
<dbReference type="STRING" id="266892.SAMN04488054_10843"/>
<dbReference type="Proteomes" id="UP000199668">
    <property type="component" value="Unassembled WGS sequence"/>
</dbReference>
<dbReference type="GO" id="GO:0005886">
    <property type="term" value="C:plasma membrane"/>
    <property type="evidence" value="ECO:0007669"/>
    <property type="project" value="UniProtKB-SubCell"/>
</dbReference>